<proteinExistence type="predicted"/>
<gene>
    <name evidence="2" type="ORF">GCM10007315_15270</name>
</gene>
<name>A0A918WK86_9RHOB</name>
<evidence type="ECO:0000313" key="3">
    <source>
        <dbReference type="Proteomes" id="UP000638981"/>
    </source>
</evidence>
<keyword evidence="3" id="KW-1185">Reference proteome</keyword>
<reference evidence="2" key="2">
    <citation type="submission" date="2020-09" db="EMBL/GenBank/DDBJ databases">
        <authorList>
            <person name="Sun Q."/>
            <person name="Kim S."/>
        </authorList>
    </citation>
    <scope>NUCLEOTIDE SEQUENCE</scope>
    <source>
        <strain evidence="2">KCTC 23310</strain>
    </source>
</reference>
<dbReference type="Proteomes" id="UP000638981">
    <property type="component" value="Unassembled WGS sequence"/>
</dbReference>
<evidence type="ECO:0000256" key="1">
    <source>
        <dbReference type="SAM" id="Phobius"/>
    </source>
</evidence>
<feature type="transmembrane region" description="Helical" evidence="1">
    <location>
        <begin position="59"/>
        <end position="78"/>
    </location>
</feature>
<keyword evidence="1" id="KW-0472">Membrane</keyword>
<evidence type="ECO:0000313" key="2">
    <source>
        <dbReference type="EMBL" id="GHC53515.1"/>
    </source>
</evidence>
<feature type="transmembrane region" description="Helical" evidence="1">
    <location>
        <begin position="185"/>
        <end position="203"/>
    </location>
</feature>
<feature type="transmembrane region" description="Helical" evidence="1">
    <location>
        <begin position="135"/>
        <end position="164"/>
    </location>
</feature>
<dbReference type="EMBL" id="BMYJ01000004">
    <property type="protein sequence ID" value="GHC53515.1"/>
    <property type="molecule type" value="Genomic_DNA"/>
</dbReference>
<dbReference type="InterPro" id="IPR043130">
    <property type="entry name" value="CDP-OH_PTrfase_TM_dom"/>
</dbReference>
<comment type="caution">
    <text evidence="2">The sequence shown here is derived from an EMBL/GenBank/DDBJ whole genome shotgun (WGS) entry which is preliminary data.</text>
</comment>
<organism evidence="2 3">
    <name type="scientific">Neogemmobacter tilapiae</name>
    <dbReference type="NCBI Taxonomy" id="875041"/>
    <lineage>
        <taxon>Bacteria</taxon>
        <taxon>Pseudomonadati</taxon>
        <taxon>Pseudomonadota</taxon>
        <taxon>Alphaproteobacteria</taxon>
        <taxon>Rhodobacterales</taxon>
        <taxon>Paracoccaceae</taxon>
        <taxon>Neogemmobacter</taxon>
    </lineage>
</organism>
<dbReference type="AlphaFoldDB" id="A0A918WK86"/>
<accession>A0A918WK86</accession>
<keyword evidence="1" id="KW-0812">Transmembrane</keyword>
<protein>
    <submittedName>
        <fullName evidence="2">CDP-diacylglycerol--glycerol-3-phosphate 3-phosphatidyltransferase</fullName>
    </submittedName>
</protein>
<sequence>MSDENTEDRIRQAMVEAELPEAEEAGAAKPGRRPISLRNAGFAQKMAADLVGRGVRPNLISMASMGAALVAFILFWWAGNVLHPFLRGILLLLAAVAVQGRLLCNLLDGMVAVEGGLAEKDGAFWNEFPDRVADILILGGLGIAAWHPGLGFFAAALAVTAAYTRELARANGGAADYGGPMAKQHRMAAVTGIAVIAAFWPMFGNAYWFMQMGLWAVALGTVATIGLRAKRHVDWLKARG</sequence>
<dbReference type="Gene3D" id="1.20.120.1760">
    <property type="match status" value="1"/>
</dbReference>
<reference evidence="2" key="1">
    <citation type="journal article" date="2014" name="Int. J. Syst. Evol. Microbiol.">
        <title>Complete genome sequence of Corynebacterium casei LMG S-19264T (=DSM 44701T), isolated from a smear-ripened cheese.</title>
        <authorList>
            <consortium name="US DOE Joint Genome Institute (JGI-PGF)"/>
            <person name="Walter F."/>
            <person name="Albersmeier A."/>
            <person name="Kalinowski J."/>
            <person name="Ruckert C."/>
        </authorList>
    </citation>
    <scope>NUCLEOTIDE SEQUENCE</scope>
    <source>
        <strain evidence="2">KCTC 23310</strain>
    </source>
</reference>
<dbReference type="RefSeq" id="WP_229804620.1">
    <property type="nucleotide sequence ID" value="NZ_BMYJ01000004.1"/>
</dbReference>
<keyword evidence="1" id="KW-1133">Transmembrane helix</keyword>
<feature type="transmembrane region" description="Helical" evidence="1">
    <location>
        <begin position="209"/>
        <end position="229"/>
    </location>
</feature>